<dbReference type="Proteomes" id="UP000252517">
    <property type="component" value="Unassembled WGS sequence"/>
</dbReference>
<dbReference type="AlphaFoldDB" id="A0A367X463"/>
<dbReference type="NCBIfam" id="TIGR02550">
    <property type="entry name" value="flagell_flgL"/>
    <property type="match status" value="1"/>
</dbReference>
<reference evidence="6 7" key="1">
    <citation type="submission" date="2014-07" db="EMBL/GenBank/DDBJ databases">
        <title>Draft genome sequence of Thalassospira profundimaris S25-3-2.</title>
        <authorList>
            <person name="Lai Q."/>
            <person name="Shao Z."/>
        </authorList>
    </citation>
    <scope>NUCLEOTIDE SEQUENCE [LARGE SCALE GENOMIC DNA]</scope>
    <source>
        <strain evidence="6 7">S25-3-2</strain>
    </source>
</reference>
<gene>
    <name evidence="6" type="ORF">TH25_14540</name>
</gene>
<dbReference type="Pfam" id="PF00669">
    <property type="entry name" value="Flagellin_N"/>
    <property type="match status" value="1"/>
</dbReference>
<name>A0A367X463_9PROT</name>
<comment type="similarity">
    <text evidence="3">Belongs to the bacterial flagellin family.</text>
</comment>
<proteinExistence type="inferred from homology"/>
<dbReference type="OrthoDB" id="9758307at2"/>
<dbReference type="Gene3D" id="1.20.1330.10">
    <property type="entry name" value="f41 fragment of flagellin, N-terminal domain"/>
    <property type="match status" value="2"/>
</dbReference>
<evidence type="ECO:0000256" key="3">
    <source>
        <dbReference type="ARBA" id="ARBA00005709"/>
    </source>
</evidence>
<dbReference type="GO" id="GO:0005576">
    <property type="term" value="C:extracellular region"/>
    <property type="evidence" value="ECO:0007669"/>
    <property type="project" value="UniProtKB-SubCell"/>
</dbReference>
<feature type="domain" description="Flagellin N-terminal" evidence="5">
    <location>
        <begin position="7"/>
        <end position="139"/>
    </location>
</feature>
<dbReference type="GO" id="GO:0009424">
    <property type="term" value="C:bacterial-type flagellum hook"/>
    <property type="evidence" value="ECO:0007669"/>
    <property type="project" value="InterPro"/>
</dbReference>
<dbReference type="SUPFAM" id="SSF64518">
    <property type="entry name" value="Phase 1 flagellin"/>
    <property type="match status" value="1"/>
</dbReference>
<evidence type="ECO:0000256" key="1">
    <source>
        <dbReference type="ARBA" id="ARBA00004365"/>
    </source>
</evidence>
<dbReference type="InterPro" id="IPR001029">
    <property type="entry name" value="Flagellin_N"/>
</dbReference>
<comment type="caution">
    <text evidence="6">The sequence shown here is derived from an EMBL/GenBank/DDBJ whole genome shotgun (WGS) entry which is preliminary data.</text>
</comment>
<evidence type="ECO:0000313" key="6">
    <source>
        <dbReference type="EMBL" id="RCK48279.1"/>
    </source>
</evidence>
<protein>
    <recommendedName>
        <fullName evidence="5">Flagellin N-terminal domain-containing protein</fullName>
    </recommendedName>
</protein>
<comment type="subcellular location">
    <subcellularLocation>
        <location evidence="1">Bacterial flagellum</location>
    </subcellularLocation>
    <subcellularLocation>
        <location evidence="2">Secreted</location>
    </subcellularLocation>
</comment>
<evidence type="ECO:0000256" key="4">
    <source>
        <dbReference type="ARBA" id="ARBA00023143"/>
    </source>
</evidence>
<evidence type="ECO:0000259" key="5">
    <source>
        <dbReference type="Pfam" id="PF00669"/>
    </source>
</evidence>
<dbReference type="InterPro" id="IPR013384">
    <property type="entry name" value="Flagell_FlgL"/>
</dbReference>
<evidence type="ECO:0000256" key="2">
    <source>
        <dbReference type="ARBA" id="ARBA00004613"/>
    </source>
</evidence>
<dbReference type="GO" id="GO:0005198">
    <property type="term" value="F:structural molecule activity"/>
    <property type="evidence" value="ECO:0007669"/>
    <property type="project" value="InterPro"/>
</dbReference>
<sequence length="396" mass="42319">MVTRVATYTSHNLLTNLAQRNAAKVADLSNQASSGVKSRTYSGIASDTQQLLNLEGSLTRNGQYINNITQVKLRLQNMESATSSMSEIATRMKTLLLQGLSNSQADDLNLDEEGRQAMAQVNSLLNSTLDGRYLFGGATTDSPPVNLAQSPIPDTYFAKVAGSDTATLGSIGGTTAGSLDINGQTITYAPTDTLKDLADQINQLSPPPAVASVRADPGSNNYRLVIEDFSGNPMSISETGGGNLLDGLSHNPALSAETGYYQGDQKHLSARVDEDYSVNYGVRADDPAFASLVAGLRIIGSTTDEDSLRMALGHIEYAIENLPNVGSKIGIDTKNVEEIESQHRDFAVFANNAVSDIENVDIPLTLIEVEQHKTALQASLMTIAKTTDISLVNYLR</sequence>
<evidence type="ECO:0000313" key="7">
    <source>
        <dbReference type="Proteomes" id="UP000252517"/>
    </source>
</evidence>
<dbReference type="PANTHER" id="PTHR42792:SF1">
    <property type="entry name" value="FLAGELLAR HOOK-ASSOCIATED PROTEIN 3"/>
    <property type="match status" value="1"/>
</dbReference>
<accession>A0A367X463</accession>
<dbReference type="GO" id="GO:0071973">
    <property type="term" value="P:bacterial-type flagellum-dependent cell motility"/>
    <property type="evidence" value="ECO:0007669"/>
    <property type="project" value="InterPro"/>
</dbReference>
<dbReference type="PANTHER" id="PTHR42792">
    <property type="entry name" value="FLAGELLIN"/>
    <property type="match status" value="1"/>
</dbReference>
<dbReference type="InterPro" id="IPR001492">
    <property type="entry name" value="Flagellin"/>
</dbReference>
<keyword evidence="4" id="KW-0975">Bacterial flagellum</keyword>
<dbReference type="RefSeq" id="WP_114088992.1">
    <property type="nucleotide sequence ID" value="NZ_JPWH01000011.1"/>
</dbReference>
<organism evidence="6 7">
    <name type="scientific">Thalassospira profundimaris</name>
    <dbReference type="NCBI Taxonomy" id="502049"/>
    <lineage>
        <taxon>Bacteria</taxon>
        <taxon>Pseudomonadati</taxon>
        <taxon>Pseudomonadota</taxon>
        <taxon>Alphaproteobacteria</taxon>
        <taxon>Rhodospirillales</taxon>
        <taxon>Thalassospiraceae</taxon>
        <taxon>Thalassospira</taxon>
    </lineage>
</organism>
<dbReference type="EMBL" id="JPWH01000011">
    <property type="protein sequence ID" value="RCK48279.1"/>
    <property type="molecule type" value="Genomic_DNA"/>
</dbReference>